<feature type="transmembrane region" description="Helical" evidence="5">
    <location>
        <begin position="12"/>
        <end position="35"/>
    </location>
</feature>
<feature type="transmembrane region" description="Helical" evidence="5">
    <location>
        <begin position="172"/>
        <end position="192"/>
    </location>
</feature>
<accession>A0A7Z0A989</accession>
<evidence type="ECO:0000256" key="4">
    <source>
        <dbReference type="ARBA" id="ARBA00023136"/>
    </source>
</evidence>
<keyword evidence="2 5" id="KW-0812">Transmembrane</keyword>
<dbReference type="GO" id="GO:0046943">
    <property type="term" value="F:carboxylic acid transmembrane transporter activity"/>
    <property type="evidence" value="ECO:0007669"/>
    <property type="project" value="TreeGrafter"/>
</dbReference>
<dbReference type="AlphaFoldDB" id="A0A7Z0A989"/>
<dbReference type="PANTHER" id="PTHR23508:SF10">
    <property type="entry name" value="CARBOXYLIC ACID TRANSPORTER PROTEIN HOMOLOG"/>
    <property type="match status" value="1"/>
</dbReference>
<feature type="transmembrane region" description="Helical" evidence="5">
    <location>
        <begin position="398"/>
        <end position="419"/>
    </location>
</feature>
<evidence type="ECO:0000313" key="7">
    <source>
        <dbReference type="EMBL" id="NYI66739.1"/>
    </source>
</evidence>
<keyword evidence="8" id="KW-1185">Reference proteome</keyword>
<proteinExistence type="predicted"/>
<evidence type="ECO:0000256" key="5">
    <source>
        <dbReference type="SAM" id="Phobius"/>
    </source>
</evidence>
<feature type="transmembrane region" description="Helical" evidence="5">
    <location>
        <begin position="55"/>
        <end position="76"/>
    </location>
</feature>
<dbReference type="Proteomes" id="UP000539111">
    <property type="component" value="Unassembled WGS sequence"/>
</dbReference>
<gene>
    <name evidence="7" type="ORF">BJY26_001045</name>
</gene>
<feature type="transmembrane region" description="Helical" evidence="5">
    <location>
        <begin position="85"/>
        <end position="104"/>
    </location>
</feature>
<evidence type="ECO:0000256" key="3">
    <source>
        <dbReference type="ARBA" id="ARBA00022989"/>
    </source>
</evidence>
<evidence type="ECO:0000259" key="6">
    <source>
        <dbReference type="PROSITE" id="PS50850"/>
    </source>
</evidence>
<feature type="transmembrane region" description="Helical" evidence="5">
    <location>
        <begin position="282"/>
        <end position="303"/>
    </location>
</feature>
<dbReference type="PANTHER" id="PTHR23508">
    <property type="entry name" value="CARBOXYLIC ACID TRANSPORTER PROTEIN HOMOLOG"/>
    <property type="match status" value="1"/>
</dbReference>
<dbReference type="Pfam" id="PF00083">
    <property type="entry name" value="Sugar_tr"/>
    <property type="match status" value="1"/>
</dbReference>
<dbReference type="PROSITE" id="PS50850">
    <property type="entry name" value="MFS"/>
    <property type="match status" value="1"/>
</dbReference>
<dbReference type="SUPFAM" id="SSF103473">
    <property type="entry name" value="MFS general substrate transporter"/>
    <property type="match status" value="1"/>
</dbReference>
<dbReference type="GO" id="GO:0005886">
    <property type="term" value="C:plasma membrane"/>
    <property type="evidence" value="ECO:0007669"/>
    <property type="project" value="UniProtKB-SubCell"/>
</dbReference>
<comment type="caution">
    <text evidence="7">The sequence shown here is derived from an EMBL/GenBank/DDBJ whole genome shotgun (WGS) entry which is preliminary data.</text>
</comment>
<feature type="transmembrane region" description="Helical" evidence="5">
    <location>
        <begin position="110"/>
        <end position="130"/>
    </location>
</feature>
<name>A0A7Z0A989_9MICO</name>
<feature type="transmembrane region" description="Helical" evidence="5">
    <location>
        <begin position="247"/>
        <end position="267"/>
    </location>
</feature>
<protein>
    <submittedName>
        <fullName evidence="7">AAHS family benzoate transporter-like MFS transporter</fullName>
    </submittedName>
</protein>
<evidence type="ECO:0000256" key="2">
    <source>
        <dbReference type="ARBA" id="ARBA00022692"/>
    </source>
</evidence>
<dbReference type="Gene3D" id="1.20.1250.20">
    <property type="entry name" value="MFS general substrate transporter like domains"/>
    <property type="match status" value="1"/>
</dbReference>
<feature type="transmembrane region" description="Helical" evidence="5">
    <location>
        <begin position="310"/>
        <end position="327"/>
    </location>
</feature>
<dbReference type="InterPro" id="IPR036259">
    <property type="entry name" value="MFS_trans_sf"/>
</dbReference>
<evidence type="ECO:0000256" key="1">
    <source>
        <dbReference type="ARBA" id="ARBA00004651"/>
    </source>
</evidence>
<keyword evidence="4 5" id="KW-0472">Membrane</keyword>
<feature type="domain" description="Major facilitator superfamily (MFS) profile" evidence="6">
    <location>
        <begin position="17"/>
        <end position="424"/>
    </location>
</feature>
<evidence type="ECO:0000313" key="8">
    <source>
        <dbReference type="Proteomes" id="UP000539111"/>
    </source>
</evidence>
<dbReference type="InterPro" id="IPR020846">
    <property type="entry name" value="MFS_dom"/>
</dbReference>
<feature type="transmembrane region" description="Helical" evidence="5">
    <location>
        <begin position="370"/>
        <end position="392"/>
    </location>
</feature>
<keyword evidence="3 5" id="KW-1133">Transmembrane helix</keyword>
<comment type="subcellular location">
    <subcellularLocation>
        <location evidence="1">Cell membrane</location>
        <topology evidence="1">Multi-pass membrane protein</topology>
    </subcellularLocation>
</comment>
<dbReference type="EMBL" id="JACBZP010000001">
    <property type="protein sequence ID" value="NYI66739.1"/>
    <property type="molecule type" value="Genomic_DNA"/>
</dbReference>
<organism evidence="7 8">
    <name type="scientific">Spelaeicoccus albus</name>
    <dbReference type="NCBI Taxonomy" id="1280376"/>
    <lineage>
        <taxon>Bacteria</taxon>
        <taxon>Bacillati</taxon>
        <taxon>Actinomycetota</taxon>
        <taxon>Actinomycetes</taxon>
        <taxon>Micrococcales</taxon>
        <taxon>Brevibacteriaceae</taxon>
        <taxon>Spelaeicoccus</taxon>
    </lineage>
</organism>
<dbReference type="InterPro" id="IPR005828">
    <property type="entry name" value="MFS_sugar_transport-like"/>
</dbReference>
<reference evidence="7 8" key="1">
    <citation type="submission" date="2020-07" db="EMBL/GenBank/DDBJ databases">
        <title>Sequencing the genomes of 1000 actinobacteria strains.</title>
        <authorList>
            <person name="Klenk H.-P."/>
        </authorList>
    </citation>
    <scope>NUCLEOTIDE SEQUENCE [LARGE SCALE GENOMIC DNA]</scope>
    <source>
        <strain evidence="7 8">DSM 26341</strain>
    </source>
</reference>
<feature type="transmembrane region" description="Helical" evidence="5">
    <location>
        <begin position="142"/>
        <end position="166"/>
    </location>
</feature>
<sequence>MSITARRPRMSGALIGVFVVSWLGLLADGYDLYVYGATIPGILGGHGFDVTTADVGLVGSIALVGMLCGSLVVGILTDRLGRRRIFISFLTLFSLMMLACAIAPNWTSFAAFRFVACFGVGGLLPTAVAVAHEFAPAGRKSIVVGIVLTGPAAGTVIASLTALGLLETHGFRPVYAIAGLALLIVPACWRLLPESPSYLRSRGRVEEAERVAGRFGVPVEENAPVMAATIASSTRALFHGGRTRTTIVLWMVCLLSLLTIFGVSTWLPQIMREAGYGVGSSVSFLLAYSVGAIIGTIIAALLGQRFGPKPMVMTGFVAAAVALGLMATNPSGIAIAVLSAVAGFGGLGTQNMINDYVAQYYPAGSRATGLGWALAVGRIGAIVGPTYGAFIIGLGGGVSVAAISFAVPALFGAALMFAVGQIKSDSGAGVVEPAPTRSAAI</sequence>